<keyword evidence="3 7" id="KW-0418">Kinase</keyword>
<evidence type="ECO:0000313" key="8">
    <source>
        <dbReference type="Proteomes" id="UP000326354"/>
    </source>
</evidence>
<keyword evidence="2 5" id="KW-0547">Nucleotide-binding</keyword>
<dbReference type="OrthoDB" id="6111975at2"/>
<proteinExistence type="predicted"/>
<dbReference type="PROSITE" id="PS00108">
    <property type="entry name" value="PROTEIN_KINASE_ST"/>
    <property type="match status" value="1"/>
</dbReference>
<dbReference type="InterPro" id="IPR008271">
    <property type="entry name" value="Ser/Thr_kinase_AS"/>
</dbReference>
<dbReference type="EMBL" id="AP019860">
    <property type="protein sequence ID" value="BBM82785.1"/>
    <property type="molecule type" value="Genomic_DNA"/>
</dbReference>
<dbReference type="CDD" id="cd14014">
    <property type="entry name" value="STKc_PknB_like"/>
    <property type="match status" value="1"/>
</dbReference>
<dbReference type="PANTHER" id="PTHR43289">
    <property type="entry name" value="MITOGEN-ACTIVATED PROTEIN KINASE KINASE KINASE 20-RELATED"/>
    <property type="match status" value="1"/>
</dbReference>
<dbReference type="Gene3D" id="1.10.510.10">
    <property type="entry name" value="Transferase(Phosphotransferase) domain 1"/>
    <property type="match status" value="1"/>
</dbReference>
<organism evidence="7 8">
    <name type="scientific">Uabimicrobium amorphum</name>
    <dbReference type="NCBI Taxonomy" id="2596890"/>
    <lineage>
        <taxon>Bacteria</taxon>
        <taxon>Pseudomonadati</taxon>
        <taxon>Planctomycetota</taxon>
        <taxon>Candidatus Uabimicrobiia</taxon>
        <taxon>Candidatus Uabimicrobiales</taxon>
        <taxon>Candidatus Uabimicrobiaceae</taxon>
        <taxon>Candidatus Uabimicrobium</taxon>
    </lineage>
</organism>
<keyword evidence="4 5" id="KW-0067">ATP-binding</keyword>
<dbReference type="InterPro" id="IPR017441">
    <property type="entry name" value="Protein_kinase_ATP_BS"/>
</dbReference>
<evidence type="ECO:0000256" key="5">
    <source>
        <dbReference type="PROSITE-ProRule" id="PRU10141"/>
    </source>
</evidence>
<evidence type="ECO:0000313" key="7">
    <source>
        <dbReference type="EMBL" id="BBM82785.1"/>
    </source>
</evidence>
<dbReference type="AlphaFoldDB" id="A0A5S9ILI7"/>
<protein>
    <submittedName>
        <fullName evidence="7">Serine/threonine protein kinase</fullName>
    </submittedName>
</protein>
<dbReference type="RefSeq" id="WP_151967016.1">
    <property type="nucleotide sequence ID" value="NZ_AP019860.1"/>
</dbReference>
<dbReference type="GO" id="GO:0004674">
    <property type="term" value="F:protein serine/threonine kinase activity"/>
    <property type="evidence" value="ECO:0007669"/>
    <property type="project" value="UniProtKB-KW"/>
</dbReference>
<dbReference type="GO" id="GO:0005524">
    <property type="term" value="F:ATP binding"/>
    <property type="evidence" value="ECO:0007669"/>
    <property type="project" value="UniProtKB-UniRule"/>
</dbReference>
<keyword evidence="8" id="KW-1185">Reference proteome</keyword>
<evidence type="ECO:0000256" key="3">
    <source>
        <dbReference type="ARBA" id="ARBA00022777"/>
    </source>
</evidence>
<dbReference type="InterPro" id="IPR000719">
    <property type="entry name" value="Prot_kinase_dom"/>
</dbReference>
<dbReference type="KEGG" id="uam:UABAM_01128"/>
<evidence type="ECO:0000256" key="2">
    <source>
        <dbReference type="ARBA" id="ARBA00022741"/>
    </source>
</evidence>
<feature type="domain" description="Protein kinase" evidence="6">
    <location>
        <begin position="80"/>
        <end position="388"/>
    </location>
</feature>
<keyword evidence="7" id="KW-0723">Serine/threonine-protein kinase</keyword>
<feature type="binding site" evidence="5">
    <location>
        <position position="109"/>
    </location>
    <ligand>
        <name>ATP</name>
        <dbReference type="ChEBI" id="CHEBI:30616"/>
    </ligand>
</feature>
<sequence length="388" mass="44069">MIIQRDELTFARRAVRHGLVSGEQMLECIKFLRNSKNSSLKDILLRTGYANKEAIEKIERSFATKEFDKVEEGKTVLGSYLLLKKLGEGAMGCVYKAKHTKSERIVALKILDQELAEDHGFISRFLREAKNAAKLKKHPNIVEAYDIGEYKGKFYFAMEFVDGCSLAQIIYGKGKVTEKQALIICRQIASALEHADRFSIVHRDVKPENILYSTEGVVKLCDLGLAKDLSQDIYHSAGITLGTACYASPEQSSGNKNIDIRTDIYSLGVCLYQMLTAKLPVNNRFTLNPKLNISEQTISLLHKMTARNREDRYQSPNELLRDITSILQGKTVKFKESTVGEEEEQDPYRKSQIVLTRKKRDFQLSTQQKWITGICSAGILWLILRNFL</sequence>
<dbReference type="Pfam" id="PF00069">
    <property type="entry name" value="Pkinase"/>
    <property type="match status" value="1"/>
</dbReference>
<evidence type="ECO:0000259" key="6">
    <source>
        <dbReference type="PROSITE" id="PS50011"/>
    </source>
</evidence>
<dbReference type="SMART" id="SM00220">
    <property type="entry name" value="S_TKc"/>
    <property type="match status" value="1"/>
</dbReference>
<evidence type="ECO:0000256" key="4">
    <source>
        <dbReference type="ARBA" id="ARBA00022840"/>
    </source>
</evidence>
<dbReference type="Proteomes" id="UP000326354">
    <property type="component" value="Chromosome"/>
</dbReference>
<dbReference type="PANTHER" id="PTHR43289:SF34">
    <property type="entry name" value="SERINE_THREONINE-PROTEIN KINASE YBDM-RELATED"/>
    <property type="match status" value="1"/>
</dbReference>
<gene>
    <name evidence="7" type="ORF">UABAM_01128</name>
</gene>
<name>A0A5S9ILI7_UABAM</name>
<dbReference type="InterPro" id="IPR011009">
    <property type="entry name" value="Kinase-like_dom_sf"/>
</dbReference>
<keyword evidence="1" id="KW-0808">Transferase</keyword>
<dbReference type="SUPFAM" id="SSF56112">
    <property type="entry name" value="Protein kinase-like (PK-like)"/>
    <property type="match status" value="1"/>
</dbReference>
<dbReference type="PROSITE" id="PS00107">
    <property type="entry name" value="PROTEIN_KINASE_ATP"/>
    <property type="match status" value="1"/>
</dbReference>
<reference evidence="7 8" key="1">
    <citation type="submission" date="2019-08" db="EMBL/GenBank/DDBJ databases">
        <title>Complete genome sequence of Candidatus Uab amorphum.</title>
        <authorList>
            <person name="Shiratori T."/>
            <person name="Suzuki S."/>
            <person name="Kakizawa Y."/>
            <person name="Ishida K."/>
        </authorList>
    </citation>
    <scope>NUCLEOTIDE SEQUENCE [LARGE SCALE GENOMIC DNA]</scope>
    <source>
        <strain evidence="7 8">SRT547</strain>
    </source>
</reference>
<evidence type="ECO:0000256" key="1">
    <source>
        <dbReference type="ARBA" id="ARBA00022679"/>
    </source>
</evidence>
<accession>A0A5S9ILI7</accession>
<dbReference type="PROSITE" id="PS50011">
    <property type="entry name" value="PROTEIN_KINASE_DOM"/>
    <property type="match status" value="1"/>
</dbReference>